<evidence type="ECO:0000256" key="1">
    <source>
        <dbReference type="ARBA" id="ARBA00022729"/>
    </source>
</evidence>
<accession>A0A9X3J9E0</accession>
<dbReference type="SUPFAM" id="SSF49785">
    <property type="entry name" value="Galactose-binding domain-like"/>
    <property type="match status" value="1"/>
</dbReference>
<reference evidence="5" key="1">
    <citation type="submission" date="2022-11" db="EMBL/GenBank/DDBJ databases">
        <title>Marilongibacter aestuarii gen. nov., sp. nov., isolated from tidal flat sediment.</title>
        <authorList>
            <person name="Jiayan W."/>
        </authorList>
    </citation>
    <scope>NUCLEOTIDE SEQUENCE</scope>
    <source>
        <strain evidence="5">Z1-6</strain>
    </source>
</reference>
<dbReference type="GO" id="GO:0004553">
    <property type="term" value="F:hydrolase activity, hydrolyzing O-glycosyl compounds"/>
    <property type="evidence" value="ECO:0007669"/>
    <property type="project" value="UniProtKB-ARBA"/>
</dbReference>
<proteinExistence type="predicted"/>
<dbReference type="PROSITE" id="PS51257">
    <property type="entry name" value="PROKAR_LIPOPROTEIN"/>
    <property type="match status" value="1"/>
</dbReference>
<dbReference type="NCBIfam" id="NF045579">
    <property type="entry name" value="rhamnoside_JR"/>
    <property type="match status" value="1"/>
</dbReference>
<evidence type="ECO:0000313" key="6">
    <source>
        <dbReference type="Proteomes" id="UP001145087"/>
    </source>
</evidence>
<dbReference type="Pfam" id="PF22666">
    <property type="entry name" value="Glyco_hydro_2_N2"/>
    <property type="match status" value="1"/>
</dbReference>
<evidence type="ECO:0000259" key="4">
    <source>
        <dbReference type="Pfam" id="PF22666"/>
    </source>
</evidence>
<organism evidence="5 6">
    <name type="scientific">Draconibacterium aestuarii</name>
    <dbReference type="NCBI Taxonomy" id="2998507"/>
    <lineage>
        <taxon>Bacteria</taxon>
        <taxon>Pseudomonadati</taxon>
        <taxon>Bacteroidota</taxon>
        <taxon>Bacteroidia</taxon>
        <taxon>Marinilabiliales</taxon>
        <taxon>Prolixibacteraceae</taxon>
        <taxon>Draconibacterium</taxon>
    </lineage>
</organism>
<evidence type="ECO:0000313" key="5">
    <source>
        <dbReference type="EMBL" id="MCY1723481.1"/>
    </source>
</evidence>
<dbReference type="InterPro" id="IPR008979">
    <property type="entry name" value="Galactose-bd-like_sf"/>
</dbReference>
<comment type="caution">
    <text evidence="5">The sequence shown here is derived from an EMBL/GenBank/DDBJ whole genome shotgun (WGS) entry which is preliminary data.</text>
</comment>
<dbReference type="RefSeq" id="WP_343335807.1">
    <property type="nucleotide sequence ID" value="NZ_JAPOHD010000069.1"/>
</dbReference>
<evidence type="ECO:0000256" key="3">
    <source>
        <dbReference type="SAM" id="SignalP"/>
    </source>
</evidence>
<feature type="chain" id="PRO_5040799295" evidence="3">
    <location>
        <begin position="22"/>
        <end position="1036"/>
    </location>
</feature>
<sequence length="1036" mass="116451">MNCKNLLLLALIILVASCTKENVSYNALRSAFQNPPNSAKPGVYWYFMDGNQDKGEMTADLESMKEVGIEHVLFLEVNVGIPLGPVKFLSEEWQENFVHAVKECERLGIVLTLGSGPGWTGSGGPWVKMEESMQHLVASKVEVSGPAKVSKVLEVPAGRNPFFGLGGFTPELRERWNEYYQDVAVLAFPASENVSTLSNSDEKALYYRPPYSSREGVIQYFPEPALQAENFEGNGTGIPTKEIIDITQFMAEDGTLKWEAPEGKWTIMRFGRRNNGAITRPAPMPGLGFECDKMSAEAMKHHLEHFMIPLIEKVQPDSTKQGGWKMIHMDSWEMGAQNWTDDFMQKFKALKGYDPLPYLPVFTGMIVGDVEKSERFLWDLRMVSQELILESHVQYFKDFGRKYGMGLSIEPYDMNPNTDLDLGSYADVPMCEFWNKGFGFNTGFSTFEGTSIANLYGRSVVAAEAFTSHLVAWKSYPGSIKNQNDWAFCSGINRLVYHTFAHKAIGEQYRPGMTMGPYGVHWDRGQTWWDMSGAYHEYVARSQALLQQGKGVADVLYLIGEGAPHVFLPPASAVEGNQYLEGYKSFDFDAETDQIIASNSTSIKEFMPDRKGYNFDGCSPRILIDRASVKNGKVGFEGGASYEILVLPQISSMTPELLKKIESLVQQGATVIGHPALQSPSLNNYPNCDDEVKSLSEKMWGSFNIPEKETEISYGKGKILWGGNYSNPDGDELYPNYTTTANYLNSIGVQPDFTADGTVRYIHKKMPETDLYFVSNRTKAQTKVICEFRVDDASPELWNPMTGEIRALPEFTVNEGTISVPLQFEAYEAYAIVFSNVAQNKVIKGDKNFYPKKKVQTVDGSWEVTFDSNWGGPEKVTFDQLEDWIERPEEGIKHYSGKAIYAKTFDCEQTGKSEKLFLNLGKVNNMARVKLNGKDLGIIWTTPLEVEITDAVQEKNNHLEIEVVNLWGNRLIGDEAYEDDGIVNGQWPEWVLNDKPRSSKRYTFTTWKHYTKDSALQSSGLLGPVTILARNKKKED</sequence>
<evidence type="ECO:0000256" key="2">
    <source>
        <dbReference type="ARBA" id="ARBA00022801"/>
    </source>
</evidence>
<dbReference type="InterPro" id="IPR054593">
    <property type="entry name" value="Beta-mannosidase-like_N2"/>
</dbReference>
<dbReference type="EMBL" id="JAPOHD010000069">
    <property type="protein sequence ID" value="MCY1723481.1"/>
    <property type="molecule type" value="Genomic_DNA"/>
</dbReference>
<protein>
    <submittedName>
        <fullName evidence="5">Glycosyl hydrolase</fullName>
    </submittedName>
</protein>
<keyword evidence="2 5" id="KW-0378">Hydrolase</keyword>
<dbReference type="AlphaFoldDB" id="A0A9X3J9E0"/>
<keyword evidence="6" id="KW-1185">Reference proteome</keyword>
<keyword evidence="1 3" id="KW-0732">Signal</keyword>
<feature type="domain" description="Beta-mannosidase-like galactose-binding" evidence="4">
    <location>
        <begin position="899"/>
        <end position="967"/>
    </location>
</feature>
<feature type="signal peptide" evidence="3">
    <location>
        <begin position="1"/>
        <end position="21"/>
    </location>
</feature>
<dbReference type="Proteomes" id="UP001145087">
    <property type="component" value="Unassembled WGS sequence"/>
</dbReference>
<dbReference type="PANTHER" id="PTHR43817:SF1">
    <property type="entry name" value="HYDROLASE, FAMILY 43, PUTATIVE (AFU_ORTHOLOGUE AFUA_3G01660)-RELATED"/>
    <property type="match status" value="1"/>
</dbReference>
<dbReference type="Gene3D" id="2.60.120.260">
    <property type="entry name" value="Galactose-binding domain-like"/>
    <property type="match status" value="1"/>
</dbReference>
<dbReference type="Pfam" id="PF17132">
    <property type="entry name" value="Glyco_hydro_106"/>
    <property type="match status" value="2"/>
</dbReference>
<dbReference type="PANTHER" id="PTHR43817">
    <property type="entry name" value="GLYCOSYL HYDROLASE"/>
    <property type="match status" value="1"/>
</dbReference>
<gene>
    <name evidence="5" type="ORF">OU798_24230</name>
</gene>
<name>A0A9X3J9E0_9BACT</name>